<gene>
    <name evidence="9" type="ORF">B0A54_13994</name>
</gene>
<evidence type="ECO:0000256" key="4">
    <source>
        <dbReference type="ARBA" id="ARBA00023136"/>
    </source>
</evidence>
<dbReference type="OrthoDB" id="5541786at2759"/>
<evidence type="ECO:0000256" key="6">
    <source>
        <dbReference type="SAM" id="MobiDB-lite"/>
    </source>
</evidence>
<evidence type="ECO:0000256" key="1">
    <source>
        <dbReference type="ARBA" id="ARBA00004370"/>
    </source>
</evidence>
<dbReference type="InterPro" id="IPR012936">
    <property type="entry name" value="Erv_C"/>
</dbReference>
<dbReference type="GO" id="GO:0033116">
    <property type="term" value="C:endoplasmic reticulum-Golgi intermediate compartment membrane"/>
    <property type="evidence" value="ECO:0007669"/>
    <property type="project" value="UniProtKB-SubCell"/>
</dbReference>
<dbReference type="GO" id="GO:0000139">
    <property type="term" value="C:Golgi membrane"/>
    <property type="evidence" value="ECO:0007669"/>
    <property type="project" value="UniProtKB-SubCell"/>
</dbReference>
<dbReference type="PANTHER" id="PTHR10984">
    <property type="entry name" value="ENDOPLASMIC RETICULUM-GOLGI INTERMEDIATE COMPARTMENT PROTEIN"/>
    <property type="match status" value="1"/>
</dbReference>
<organism evidence="9 10">
    <name type="scientific">Friedmanniomyces endolithicus</name>
    <dbReference type="NCBI Taxonomy" id="329885"/>
    <lineage>
        <taxon>Eukaryota</taxon>
        <taxon>Fungi</taxon>
        <taxon>Dikarya</taxon>
        <taxon>Ascomycota</taxon>
        <taxon>Pezizomycotina</taxon>
        <taxon>Dothideomycetes</taxon>
        <taxon>Dothideomycetidae</taxon>
        <taxon>Mycosphaerellales</taxon>
        <taxon>Teratosphaeriaceae</taxon>
        <taxon>Friedmanniomyces</taxon>
    </lineage>
</organism>
<proteinExistence type="inferred from homology"/>
<comment type="subcellular location">
    <subcellularLocation>
        <location evidence="5">Endoplasmic reticulum membrane</location>
        <topology evidence="5">Multi-pass membrane protein</topology>
    </subcellularLocation>
    <subcellularLocation>
        <location evidence="5">Endoplasmic reticulum-Golgi intermediate compartment membrane</location>
        <topology evidence="5">Multi-pass membrane protein</topology>
    </subcellularLocation>
    <subcellularLocation>
        <location evidence="5">Golgi apparatus membrane</location>
        <topology evidence="5">Multi-pass membrane protein</topology>
    </subcellularLocation>
    <subcellularLocation>
        <location evidence="1">Membrane</location>
    </subcellularLocation>
</comment>
<comment type="caution">
    <text evidence="9">The sequence shown here is derived from an EMBL/GenBank/DDBJ whole genome shotgun (WGS) entry which is preliminary data.</text>
</comment>
<dbReference type="PANTHER" id="PTHR10984:SF81">
    <property type="entry name" value="ER-DERIVED VESICLES PROTEIN ERV41"/>
    <property type="match status" value="1"/>
</dbReference>
<evidence type="ECO:0000256" key="3">
    <source>
        <dbReference type="ARBA" id="ARBA00022989"/>
    </source>
</evidence>
<dbReference type="GO" id="GO:0006890">
    <property type="term" value="P:retrograde vesicle-mediated transport, Golgi to endoplasmic reticulum"/>
    <property type="evidence" value="ECO:0007669"/>
    <property type="project" value="TreeGrafter"/>
</dbReference>
<dbReference type="InterPro" id="IPR039542">
    <property type="entry name" value="Erv_N"/>
</dbReference>
<dbReference type="GO" id="GO:0006888">
    <property type="term" value="P:endoplasmic reticulum to Golgi vesicle-mediated transport"/>
    <property type="evidence" value="ECO:0007669"/>
    <property type="project" value="UniProtKB-UniRule"/>
</dbReference>
<reference evidence="9 10" key="1">
    <citation type="submission" date="2017-03" db="EMBL/GenBank/DDBJ databases">
        <title>Genomes of endolithic fungi from Antarctica.</title>
        <authorList>
            <person name="Coleine C."/>
            <person name="Masonjones S."/>
            <person name="Stajich J.E."/>
        </authorList>
    </citation>
    <scope>NUCLEOTIDE SEQUENCE [LARGE SCALE GENOMIC DNA]</scope>
    <source>
        <strain evidence="9 10">CCFEE 5311</strain>
    </source>
</reference>
<comment type="function">
    <text evidence="5">Plays a role in transport between endoplasmic reticulum and Golgi.</text>
</comment>
<dbReference type="GO" id="GO:0005789">
    <property type="term" value="C:endoplasmic reticulum membrane"/>
    <property type="evidence" value="ECO:0007669"/>
    <property type="project" value="UniProtKB-SubCell"/>
</dbReference>
<evidence type="ECO:0000313" key="10">
    <source>
        <dbReference type="Proteomes" id="UP000310066"/>
    </source>
</evidence>
<name>A0A4U0UGQ7_9PEZI</name>
<keyword evidence="5" id="KW-0333">Golgi apparatus</keyword>
<dbReference type="AlphaFoldDB" id="A0A4U0UGQ7"/>
<dbReference type="GO" id="GO:0030134">
    <property type="term" value="C:COPII-coated ER to Golgi transport vesicle"/>
    <property type="evidence" value="ECO:0007669"/>
    <property type="project" value="TreeGrafter"/>
</dbReference>
<evidence type="ECO:0000259" key="7">
    <source>
        <dbReference type="Pfam" id="PF07970"/>
    </source>
</evidence>
<feature type="domain" description="Endoplasmic reticulum vesicle transporter C-terminal" evidence="7">
    <location>
        <begin position="185"/>
        <end position="370"/>
    </location>
</feature>
<keyword evidence="3" id="KW-1133">Transmembrane helix</keyword>
<feature type="region of interest" description="Disordered" evidence="6">
    <location>
        <begin position="283"/>
        <end position="305"/>
    </location>
</feature>
<keyword evidence="4" id="KW-0472">Membrane</keyword>
<comment type="similarity">
    <text evidence="5">Belongs to the ERGIC family.</text>
</comment>
<feature type="compositionally biased region" description="Pro residues" evidence="6">
    <location>
        <begin position="495"/>
        <end position="509"/>
    </location>
</feature>
<sequence>MNGFADRQLDESSFGENKALNAVQAFDAFPKTKPSYQQKTNTGGVWTIILVCASLYLASTEVQRWWYGQTTHEFSVEQGVGHDLQINLDVVVKMACADLHVNVQDASGDRILAGQALQKDGTLWSQWDAQRKRLHALGVTKDERMVLSGYPGFGEYREDDVHDYLGAARGGKKFYGTPQLPRKTEPDSCRIFGSMHGNKVQGDFHITARGHGYMEFGQHLEHNTFNFSHHITELSFGPFYPSLTNPLDNTLATTAANFYKFQYYLSVVPTIYTTDAKALRRITKTQQGESPSSGSDGLAQHPKKHSRNTVFTNQYAVTEQSHPVAENSVPGLFVKYDIEPILLTIAEEWASMPSLGIRLVNVVSGVLVAGGWCYQLVEWAREVKDRRRARRGTGQGGMLTPVAGGREKGGLMAIFDVAGHIPLTNVGTGEKPQAESPPQAGEATGEKAKMEAEEEGVGAEKSAEATPGKDFRATVEDVEEEEQAYDPGEQGQTPLPAPHWPPNAAPAPPKSRDSASNSASDAGFDLVLPDLVEDNPYHLARFEHISDHPDVRARAVYFINRAFVAAPGSSVQLTHAAVVYQLAFKRPGTEPPPTMLDSLQLVRLILMMFRGTSMKGWKTAAGRERVTIHSLAWKGGACGFRGNVGRLQKVLEFQDRVEERYLDRPGVFEEYQRKKGEAMLEVAELFAGEVDMLVELLQMHMYLTMGPEFFREGEGAVVSAPVVNDAGAEVAEGGV</sequence>
<feature type="region of interest" description="Disordered" evidence="6">
    <location>
        <begin position="425"/>
        <end position="521"/>
    </location>
</feature>
<dbReference type="InterPro" id="IPR045888">
    <property type="entry name" value="Erv"/>
</dbReference>
<feature type="compositionally biased region" description="Basic and acidic residues" evidence="6">
    <location>
        <begin position="461"/>
        <end position="475"/>
    </location>
</feature>
<evidence type="ECO:0000256" key="5">
    <source>
        <dbReference type="RuleBase" id="RU369013"/>
    </source>
</evidence>
<keyword evidence="5" id="KW-0931">ER-Golgi transport</keyword>
<evidence type="ECO:0000256" key="2">
    <source>
        <dbReference type="ARBA" id="ARBA00022692"/>
    </source>
</evidence>
<dbReference type="Proteomes" id="UP000310066">
    <property type="component" value="Unassembled WGS sequence"/>
</dbReference>
<dbReference type="EMBL" id="NAJP01000076">
    <property type="protein sequence ID" value="TKA34781.1"/>
    <property type="molecule type" value="Genomic_DNA"/>
</dbReference>
<keyword evidence="5" id="KW-0813">Transport</keyword>
<evidence type="ECO:0000313" key="9">
    <source>
        <dbReference type="EMBL" id="TKA34781.1"/>
    </source>
</evidence>
<dbReference type="Pfam" id="PF07970">
    <property type="entry name" value="COPIIcoated_ERV"/>
    <property type="match status" value="1"/>
</dbReference>
<protein>
    <recommendedName>
        <fullName evidence="5">Endoplasmic reticulum-Golgi intermediate compartment protein</fullName>
    </recommendedName>
</protein>
<evidence type="ECO:0000259" key="8">
    <source>
        <dbReference type="Pfam" id="PF13850"/>
    </source>
</evidence>
<accession>A0A4U0UGQ7</accession>
<keyword evidence="2" id="KW-0812">Transmembrane</keyword>
<feature type="domain" description="Endoplasmic reticulum vesicle transporter N-terminal" evidence="8">
    <location>
        <begin position="24"/>
        <end position="111"/>
    </location>
</feature>
<dbReference type="STRING" id="329885.A0A4U0UGQ7"/>
<dbReference type="Pfam" id="PF13850">
    <property type="entry name" value="ERGIC_N"/>
    <property type="match status" value="1"/>
</dbReference>
<keyword evidence="5" id="KW-0256">Endoplasmic reticulum</keyword>
<feature type="compositionally biased region" description="Polar residues" evidence="6">
    <location>
        <begin position="284"/>
        <end position="295"/>
    </location>
</feature>